<sequence length="222" mass="24921">MEKTSSDGSFCITIDKESLPEGESPLAIKQLKKVAREGIALAGGPAAILLQISHPKVDKAHSRVKGGEKDNAYDAMDHELQLWVAATVYTSMVSMYELIYGPLPPDMGERVYQAYSIMGTLLQVPREIWPANLPAFRVYWRDMVENHLEITVDARMVLEVLWHPNGIPFWIKPAVWVAMPFIRRTTAEQLPPAIREQFALRSTKSSRAMTSLLSPECLVCIL</sequence>
<evidence type="ECO:0000313" key="2">
    <source>
        <dbReference type="EMBL" id="EAU39450.1"/>
    </source>
</evidence>
<feature type="domain" description="ER-bound oxygenase mpaB/mpaB'/Rubber oxygenase catalytic" evidence="1">
    <location>
        <begin position="56"/>
        <end position="209"/>
    </location>
</feature>
<reference evidence="3" key="1">
    <citation type="submission" date="2005-09" db="EMBL/GenBank/DDBJ databases">
        <title>Annotation of the Aspergillus terreus NIH2624 genome.</title>
        <authorList>
            <person name="Birren B.W."/>
            <person name="Lander E.S."/>
            <person name="Galagan J.E."/>
            <person name="Nusbaum C."/>
            <person name="Devon K."/>
            <person name="Henn M."/>
            <person name="Ma L.-J."/>
            <person name="Jaffe D.B."/>
            <person name="Butler J."/>
            <person name="Alvarez P."/>
            <person name="Gnerre S."/>
            <person name="Grabherr M."/>
            <person name="Kleber M."/>
            <person name="Mauceli E.W."/>
            <person name="Brockman W."/>
            <person name="Rounsley S."/>
            <person name="Young S.K."/>
            <person name="LaButti K."/>
            <person name="Pushparaj V."/>
            <person name="DeCaprio D."/>
            <person name="Crawford M."/>
            <person name="Koehrsen M."/>
            <person name="Engels R."/>
            <person name="Montgomery P."/>
            <person name="Pearson M."/>
            <person name="Howarth C."/>
            <person name="Larson L."/>
            <person name="Luoma S."/>
            <person name="White J."/>
            <person name="Alvarado L."/>
            <person name="Kodira C.D."/>
            <person name="Zeng Q."/>
            <person name="Oleary S."/>
            <person name="Yandava C."/>
            <person name="Denning D.W."/>
            <person name="Nierman W.C."/>
            <person name="Milne T."/>
            <person name="Madden K."/>
        </authorList>
    </citation>
    <scope>NUCLEOTIDE SEQUENCE [LARGE SCALE GENOMIC DNA]</scope>
    <source>
        <strain evidence="3">NIH 2624 / FGSC A1156</strain>
    </source>
</reference>
<dbReference type="Pfam" id="PF09995">
    <property type="entry name" value="MPAB_Lcp_cat"/>
    <property type="match status" value="1"/>
</dbReference>
<dbReference type="Proteomes" id="UP000007963">
    <property type="component" value="Unassembled WGS sequence"/>
</dbReference>
<dbReference type="HOGENOM" id="CLU_1245108_0_0_1"/>
<dbReference type="GeneID" id="4355565"/>
<proteinExistence type="predicted"/>
<evidence type="ECO:0000313" key="3">
    <source>
        <dbReference type="Proteomes" id="UP000007963"/>
    </source>
</evidence>
<dbReference type="VEuPathDB" id="FungiDB:ATEG_00804"/>
<evidence type="ECO:0000259" key="1">
    <source>
        <dbReference type="Pfam" id="PF09995"/>
    </source>
</evidence>
<dbReference type="AlphaFoldDB" id="Q0CZT0"/>
<dbReference type="OrthoDB" id="5131368at2759"/>
<gene>
    <name evidence="2" type="ORF">ATEG_00804</name>
</gene>
<dbReference type="RefSeq" id="XP_001210890.1">
    <property type="nucleotide sequence ID" value="XM_001210890.1"/>
</dbReference>
<dbReference type="EMBL" id="CH476594">
    <property type="protein sequence ID" value="EAU39450.1"/>
    <property type="molecule type" value="Genomic_DNA"/>
</dbReference>
<dbReference type="InterPro" id="IPR018713">
    <property type="entry name" value="MPAB/Lcp_cat_dom"/>
</dbReference>
<dbReference type="PANTHER" id="PTHR36151:SF3">
    <property type="entry name" value="ER-BOUND OXYGENASE MPAB_MPAB'_RUBBER OXYGENASE CATALYTIC DOMAIN-CONTAINING PROTEIN"/>
    <property type="match status" value="1"/>
</dbReference>
<protein>
    <recommendedName>
        <fullName evidence="1">ER-bound oxygenase mpaB/mpaB'/Rubber oxygenase catalytic domain-containing protein</fullName>
    </recommendedName>
</protein>
<organism evidence="2 3">
    <name type="scientific">Aspergillus terreus (strain NIH 2624 / FGSC A1156)</name>
    <dbReference type="NCBI Taxonomy" id="341663"/>
    <lineage>
        <taxon>Eukaryota</taxon>
        <taxon>Fungi</taxon>
        <taxon>Dikarya</taxon>
        <taxon>Ascomycota</taxon>
        <taxon>Pezizomycotina</taxon>
        <taxon>Eurotiomycetes</taxon>
        <taxon>Eurotiomycetidae</taxon>
        <taxon>Eurotiales</taxon>
        <taxon>Aspergillaceae</taxon>
        <taxon>Aspergillus</taxon>
        <taxon>Aspergillus subgen. Circumdati</taxon>
    </lineage>
</organism>
<dbReference type="STRING" id="341663.Q0CZT0"/>
<accession>Q0CZT0</accession>
<dbReference type="GO" id="GO:0016491">
    <property type="term" value="F:oxidoreductase activity"/>
    <property type="evidence" value="ECO:0007669"/>
    <property type="project" value="InterPro"/>
</dbReference>
<dbReference type="PANTHER" id="PTHR36151">
    <property type="entry name" value="BLR2777 PROTEIN"/>
    <property type="match status" value="1"/>
</dbReference>
<dbReference type="OMA" id="QTIEEFW"/>
<name>Q0CZT0_ASPTN</name>